<evidence type="ECO:0000313" key="2">
    <source>
        <dbReference type="EMBL" id="TNN54717.1"/>
    </source>
</evidence>
<sequence>MSLGTTLRLPLGNRVEVMDVRRLGEEREARDREGGGGVPFCLLYQSNRVLRMDGRQYSARELILLINCTEDAGSTLTGAMTTGPFLSPRVPLTGGRGGFSPTGEAEESRGNTRSDWQVKWKACARGDKEAALMTTVLHVQSEGKREDMQQHPQTGRAIAPSEDGPTPRSRRA</sequence>
<evidence type="ECO:0000313" key="3">
    <source>
        <dbReference type="Proteomes" id="UP000314294"/>
    </source>
</evidence>
<dbReference type="Proteomes" id="UP000314294">
    <property type="component" value="Unassembled WGS sequence"/>
</dbReference>
<name>A0A4Z2GMD2_9TELE</name>
<feature type="compositionally biased region" description="Basic and acidic residues" evidence="1">
    <location>
        <begin position="106"/>
        <end position="116"/>
    </location>
</feature>
<protein>
    <submittedName>
        <fullName evidence="2">Uncharacterized protein</fullName>
    </submittedName>
</protein>
<reference evidence="2 3" key="1">
    <citation type="submission" date="2019-03" db="EMBL/GenBank/DDBJ databases">
        <title>First draft genome of Liparis tanakae, snailfish: a comprehensive survey of snailfish specific genes.</title>
        <authorList>
            <person name="Kim W."/>
            <person name="Song I."/>
            <person name="Jeong J.-H."/>
            <person name="Kim D."/>
            <person name="Kim S."/>
            <person name="Ryu S."/>
            <person name="Song J.Y."/>
            <person name="Lee S.K."/>
        </authorList>
    </citation>
    <scope>NUCLEOTIDE SEQUENCE [LARGE SCALE GENOMIC DNA]</scope>
    <source>
        <tissue evidence="2">Muscle</tissue>
    </source>
</reference>
<dbReference type="AlphaFoldDB" id="A0A4Z2GMD2"/>
<comment type="caution">
    <text evidence="2">The sequence shown here is derived from an EMBL/GenBank/DDBJ whole genome shotgun (WGS) entry which is preliminary data.</text>
</comment>
<dbReference type="EMBL" id="SRLO01000476">
    <property type="protein sequence ID" value="TNN54717.1"/>
    <property type="molecule type" value="Genomic_DNA"/>
</dbReference>
<gene>
    <name evidence="2" type="ORF">EYF80_035060</name>
</gene>
<feature type="region of interest" description="Disordered" evidence="1">
    <location>
        <begin position="140"/>
        <end position="172"/>
    </location>
</feature>
<evidence type="ECO:0000256" key="1">
    <source>
        <dbReference type="SAM" id="MobiDB-lite"/>
    </source>
</evidence>
<feature type="region of interest" description="Disordered" evidence="1">
    <location>
        <begin position="85"/>
        <end position="116"/>
    </location>
</feature>
<proteinExistence type="predicted"/>
<accession>A0A4Z2GMD2</accession>
<organism evidence="2 3">
    <name type="scientific">Liparis tanakae</name>
    <name type="common">Tanaka's snailfish</name>
    <dbReference type="NCBI Taxonomy" id="230148"/>
    <lineage>
        <taxon>Eukaryota</taxon>
        <taxon>Metazoa</taxon>
        <taxon>Chordata</taxon>
        <taxon>Craniata</taxon>
        <taxon>Vertebrata</taxon>
        <taxon>Euteleostomi</taxon>
        <taxon>Actinopterygii</taxon>
        <taxon>Neopterygii</taxon>
        <taxon>Teleostei</taxon>
        <taxon>Neoteleostei</taxon>
        <taxon>Acanthomorphata</taxon>
        <taxon>Eupercaria</taxon>
        <taxon>Perciformes</taxon>
        <taxon>Cottioidei</taxon>
        <taxon>Cottales</taxon>
        <taxon>Liparidae</taxon>
        <taxon>Liparis</taxon>
    </lineage>
</organism>
<keyword evidence="3" id="KW-1185">Reference proteome</keyword>